<feature type="chain" id="PRO_5046179597" evidence="1">
    <location>
        <begin position="27"/>
        <end position="231"/>
    </location>
</feature>
<keyword evidence="1" id="KW-0732">Signal</keyword>
<protein>
    <submittedName>
        <fullName evidence="3">SH3 domain-containing-like protein 1</fullName>
    </submittedName>
</protein>
<dbReference type="PANTHER" id="PTHR15629">
    <property type="entry name" value="SH3YL1 PROTEIN"/>
    <property type="match status" value="1"/>
</dbReference>
<dbReference type="Pfam" id="PF04366">
    <property type="entry name" value="Ysc84"/>
    <property type="match status" value="1"/>
</dbReference>
<reference evidence="4" key="1">
    <citation type="submission" date="2017-05" db="EMBL/GenBank/DDBJ databases">
        <title>Draft genome sequence of Geobacter pelophilus, a iron(III)-reducing bacteria.</title>
        <authorList>
            <person name="Aoyagi T."/>
            <person name="Koike H."/>
            <person name="Morita T."/>
            <person name="Sato Y."/>
            <person name="Habe H."/>
            <person name="Hori T."/>
        </authorList>
    </citation>
    <scope>NUCLEOTIDE SEQUENCE [LARGE SCALE GENOMIC DNA]</scope>
    <source>
        <strain evidence="4">Drf2</strain>
    </source>
</reference>
<evidence type="ECO:0000259" key="2">
    <source>
        <dbReference type="Pfam" id="PF04366"/>
    </source>
</evidence>
<sequence length="231" mass="24135">MKTGKIISIATVAAMLLCFLSATAFARNEAKKVQESADVLTRIMKIPEKGIPPVLLRDAKAIAIIPGVIKGAFVLGGRHGTGVLSVRNQDDSWSDPVFVSITGGSIGWQVGATSTDLILVFKEVKDVDKLLQGKFTMGADAAVAAGPVGRKASAATDVTFQTGILSYSRSRGLFAGVSLEGAALLIEDDANHAYYGKSELAAKDILAGTGLKKAPATVSLQKALKKYSTIK</sequence>
<evidence type="ECO:0000313" key="4">
    <source>
        <dbReference type="Proteomes" id="UP000194153"/>
    </source>
</evidence>
<evidence type="ECO:0000313" key="3">
    <source>
        <dbReference type="EMBL" id="GAW67240.1"/>
    </source>
</evidence>
<dbReference type="Proteomes" id="UP000194153">
    <property type="component" value="Unassembled WGS sequence"/>
</dbReference>
<organism evidence="3 4">
    <name type="scientific">Geoanaerobacter pelophilus</name>
    <dbReference type="NCBI Taxonomy" id="60036"/>
    <lineage>
        <taxon>Bacteria</taxon>
        <taxon>Pseudomonadati</taxon>
        <taxon>Thermodesulfobacteriota</taxon>
        <taxon>Desulfuromonadia</taxon>
        <taxon>Geobacterales</taxon>
        <taxon>Geobacteraceae</taxon>
        <taxon>Geoanaerobacter</taxon>
    </lineage>
</organism>
<dbReference type="RefSeq" id="WP_085813519.1">
    <property type="nucleotide sequence ID" value="NZ_BDQG01000001.1"/>
</dbReference>
<dbReference type="PANTHER" id="PTHR15629:SF2">
    <property type="entry name" value="SH3 DOMAIN-CONTAINING YSC84-LIKE PROTEIN 1"/>
    <property type="match status" value="1"/>
</dbReference>
<dbReference type="CDD" id="cd11524">
    <property type="entry name" value="SYLF"/>
    <property type="match status" value="1"/>
</dbReference>
<accession>A0ABQ0MJI5</accession>
<name>A0ABQ0MJI5_9BACT</name>
<dbReference type="InterPro" id="IPR051702">
    <property type="entry name" value="SH3_domain_YSC84-like"/>
</dbReference>
<feature type="domain" description="Ysc84 actin-binding" evidence="2">
    <location>
        <begin position="102"/>
        <end position="227"/>
    </location>
</feature>
<dbReference type="InterPro" id="IPR007461">
    <property type="entry name" value="Ysc84_actin-binding"/>
</dbReference>
<feature type="signal peptide" evidence="1">
    <location>
        <begin position="1"/>
        <end position="26"/>
    </location>
</feature>
<comment type="caution">
    <text evidence="3">The sequence shown here is derived from an EMBL/GenBank/DDBJ whole genome shotgun (WGS) entry which is preliminary data.</text>
</comment>
<dbReference type="EMBL" id="BDQG01000001">
    <property type="protein sequence ID" value="GAW67240.1"/>
    <property type="molecule type" value="Genomic_DNA"/>
</dbReference>
<gene>
    <name evidence="3" type="ORF">GPEL0_01r2961</name>
</gene>
<evidence type="ECO:0000256" key="1">
    <source>
        <dbReference type="SAM" id="SignalP"/>
    </source>
</evidence>
<keyword evidence="4" id="KW-1185">Reference proteome</keyword>
<proteinExistence type="predicted"/>